<comment type="subcellular location">
    <subcellularLocation>
        <location evidence="1">Membrane</location>
    </subcellularLocation>
</comment>
<comment type="similarity">
    <text evidence="2">Belongs to the 1-acyl-sn-glycerol-3-phosphate acyltransferase family.</text>
</comment>
<name>A0A5E8B7D2_9ASCO</name>
<dbReference type="RefSeq" id="XP_031852256.1">
    <property type="nucleotide sequence ID" value="XM_031996365.1"/>
</dbReference>
<proteinExistence type="inferred from homology"/>
<keyword evidence="4" id="KW-0812">Transmembrane</keyword>
<dbReference type="InterPro" id="IPR002123">
    <property type="entry name" value="Plipid/glycerol_acylTrfase"/>
</dbReference>
<dbReference type="Proteomes" id="UP000398389">
    <property type="component" value="Unassembled WGS sequence"/>
</dbReference>
<dbReference type="GO" id="GO:0006644">
    <property type="term" value="P:phospholipid metabolic process"/>
    <property type="evidence" value="ECO:0007669"/>
    <property type="project" value="UniProtKB-ARBA"/>
</dbReference>
<dbReference type="Pfam" id="PF01553">
    <property type="entry name" value="Acyltransferase"/>
    <property type="match status" value="1"/>
</dbReference>
<dbReference type="OrthoDB" id="272512at2759"/>
<dbReference type="AlphaFoldDB" id="A0A5E8B7D2"/>
<evidence type="ECO:0000256" key="1">
    <source>
        <dbReference type="ARBA" id="ARBA00004370"/>
    </source>
</evidence>
<sequence>MEKYSHFRDKATGIGPFFANPLGAKLTTDGISPASLVELVVAAVSAIIRTPLVAILFAVVAVVPASPAALYTGIVRPLLKLLVFLLGISSWDIQAEGTKKKDAIKYLPGPGSIIITNYVSPLDALVYETIFNSIFVIPVATADTKSVVYNKVSLVSAILAALSLPTILSKPNSSSSSKSLEEYSREAKGSGKVVVVFAEGTSSNGKSLLPLLLTEPEPSTAESSTAGATYPTAIKYGRSSIATPTPTSAAAWLWRALYAFQYGFVRVRFGVPLDAGRQYGTASASGSSTPSSATVSGLRENYAQITPSSVVNDGLSYKSLVSSGICRAGRLKEVGLGIPSKLEYVETQKKTLKKKTK</sequence>
<protein>
    <recommendedName>
        <fullName evidence="9">Phospholipid/glycerol acyltransferase domain-containing protein</fullName>
    </recommendedName>
</protein>
<evidence type="ECO:0000256" key="5">
    <source>
        <dbReference type="ARBA" id="ARBA00022989"/>
    </source>
</evidence>
<keyword evidence="6" id="KW-0443">Lipid metabolism</keyword>
<feature type="domain" description="Phospholipid/glycerol acyltransferase" evidence="9">
    <location>
        <begin position="107"/>
        <end position="210"/>
    </location>
</feature>
<keyword evidence="3" id="KW-0808">Transferase</keyword>
<evidence type="ECO:0000313" key="10">
    <source>
        <dbReference type="EMBL" id="VVT47303.1"/>
    </source>
</evidence>
<keyword evidence="5" id="KW-1133">Transmembrane helix</keyword>
<dbReference type="GO" id="GO:0016746">
    <property type="term" value="F:acyltransferase activity"/>
    <property type="evidence" value="ECO:0007669"/>
    <property type="project" value="UniProtKB-KW"/>
</dbReference>
<evidence type="ECO:0000256" key="6">
    <source>
        <dbReference type="ARBA" id="ARBA00023098"/>
    </source>
</evidence>
<dbReference type="PANTHER" id="PTHR23063:SF60">
    <property type="entry name" value="LYSOPHOSPHATIDIC ACID:OLEOYL-COA ACYLTRANSFERASE 1"/>
    <property type="match status" value="1"/>
</dbReference>
<dbReference type="GO" id="GO:0016020">
    <property type="term" value="C:membrane"/>
    <property type="evidence" value="ECO:0007669"/>
    <property type="project" value="UniProtKB-SubCell"/>
</dbReference>
<evidence type="ECO:0000313" key="11">
    <source>
        <dbReference type="Proteomes" id="UP000398389"/>
    </source>
</evidence>
<evidence type="ECO:0000256" key="7">
    <source>
        <dbReference type="ARBA" id="ARBA00023136"/>
    </source>
</evidence>
<evidence type="ECO:0000256" key="4">
    <source>
        <dbReference type="ARBA" id="ARBA00022692"/>
    </source>
</evidence>
<keyword evidence="8" id="KW-0012">Acyltransferase</keyword>
<keyword evidence="7" id="KW-0472">Membrane</keyword>
<gene>
    <name evidence="10" type="ORF">SAPINGB_P001644</name>
</gene>
<organism evidence="10 11">
    <name type="scientific">Magnusiomyces paraingens</name>
    <dbReference type="NCBI Taxonomy" id="2606893"/>
    <lineage>
        <taxon>Eukaryota</taxon>
        <taxon>Fungi</taxon>
        <taxon>Dikarya</taxon>
        <taxon>Ascomycota</taxon>
        <taxon>Saccharomycotina</taxon>
        <taxon>Dipodascomycetes</taxon>
        <taxon>Dipodascales</taxon>
        <taxon>Dipodascaceae</taxon>
        <taxon>Magnusiomyces</taxon>
    </lineage>
</organism>
<evidence type="ECO:0000256" key="3">
    <source>
        <dbReference type="ARBA" id="ARBA00022679"/>
    </source>
</evidence>
<dbReference type="PANTHER" id="PTHR23063">
    <property type="entry name" value="PHOSPHOLIPID ACYLTRANSFERASE"/>
    <property type="match status" value="1"/>
</dbReference>
<evidence type="ECO:0000259" key="9">
    <source>
        <dbReference type="Pfam" id="PF01553"/>
    </source>
</evidence>
<reference evidence="10 11" key="1">
    <citation type="submission" date="2019-09" db="EMBL/GenBank/DDBJ databases">
        <authorList>
            <person name="Brejova B."/>
        </authorList>
    </citation>
    <scope>NUCLEOTIDE SEQUENCE [LARGE SCALE GENOMIC DNA]</scope>
</reference>
<accession>A0A5E8B7D2</accession>
<evidence type="ECO:0000256" key="2">
    <source>
        <dbReference type="ARBA" id="ARBA00008655"/>
    </source>
</evidence>
<dbReference type="SUPFAM" id="SSF69593">
    <property type="entry name" value="Glycerol-3-phosphate (1)-acyltransferase"/>
    <property type="match status" value="1"/>
</dbReference>
<dbReference type="GeneID" id="43580465"/>
<keyword evidence="11" id="KW-1185">Reference proteome</keyword>
<evidence type="ECO:0000256" key="8">
    <source>
        <dbReference type="ARBA" id="ARBA00023315"/>
    </source>
</evidence>
<dbReference type="EMBL" id="CABVLU010000001">
    <property type="protein sequence ID" value="VVT47303.1"/>
    <property type="molecule type" value="Genomic_DNA"/>
</dbReference>